<dbReference type="PANTHER" id="PTHR11430:SF70">
    <property type="entry name" value="UTEROCALIN"/>
    <property type="match status" value="1"/>
</dbReference>
<feature type="compositionally biased region" description="Basic and acidic residues" evidence="2">
    <location>
        <begin position="594"/>
        <end position="612"/>
    </location>
</feature>
<name>A0A643C1D5_BALPH</name>
<comment type="similarity">
    <text evidence="1">Belongs to the calycin superfamily. Lipocalin family.</text>
</comment>
<dbReference type="InterPro" id="IPR002345">
    <property type="entry name" value="Lipocalin"/>
</dbReference>
<feature type="region of interest" description="Disordered" evidence="2">
    <location>
        <begin position="271"/>
        <end position="300"/>
    </location>
</feature>
<proteinExistence type="inferred from homology"/>
<evidence type="ECO:0000256" key="2">
    <source>
        <dbReference type="SAM" id="MobiDB-lite"/>
    </source>
</evidence>
<dbReference type="PANTHER" id="PTHR11430">
    <property type="entry name" value="LIPOCALIN"/>
    <property type="match status" value="1"/>
</dbReference>
<keyword evidence="4" id="KW-1185">Reference proteome</keyword>
<dbReference type="SUPFAM" id="SSF50814">
    <property type="entry name" value="Lipocalins"/>
    <property type="match status" value="1"/>
</dbReference>
<dbReference type="AlphaFoldDB" id="A0A643C1D5"/>
<dbReference type="GO" id="GO:0036094">
    <property type="term" value="F:small molecule binding"/>
    <property type="evidence" value="ECO:0007669"/>
    <property type="project" value="InterPro"/>
</dbReference>
<evidence type="ECO:0000256" key="1">
    <source>
        <dbReference type="ARBA" id="ARBA00006889"/>
    </source>
</evidence>
<accession>A0A643C1D5</accession>
<dbReference type="OrthoDB" id="9048943at2759"/>
<dbReference type="EMBL" id="SGJD01002914">
    <property type="protein sequence ID" value="KAB0394076.1"/>
    <property type="molecule type" value="Genomic_DNA"/>
</dbReference>
<gene>
    <name evidence="3" type="ORF">E2I00_001780</name>
</gene>
<feature type="region of interest" description="Disordered" evidence="2">
    <location>
        <begin position="322"/>
        <end position="369"/>
    </location>
</feature>
<organism evidence="3 4">
    <name type="scientific">Balaenoptera physalus</name>
    <name type="common">Fin whale</name>
    <name type="synonym">Balaena physalus</name>
    <dbReference type="NCBI Taxonomy" id="9770"/>
    <lineage>
        <taxon>Eukaryota</taxon>
        <taxon>Metazoa</taxon>
        <taxon>Chordata</taxon>
        <taxon>Craniata</taxon>
        <taxon>Vertebrata</taxon>
        <taxon>Euteleostomi</taxon>
        <taxon>Mammalia</taxon>
        <taxon>Eutheria</taxon>
        <taxon>Laurasiatheria</taxon>
        <taxon>Artiodactyla</taxon>
        <taxon>Whippomorpha</taxon>
        <taxon>Cetacea</taxon>
        <taxon>Mysticeti</taxon>
        <taxon>Balaenopteridae</taxon>
        <taxon>Balaenoptera</taxon>
    </lineage>
</organism>
<feature type="region of interest" description="Disordered" evidence="2">
    <location>
        <begin position="562"/>
        <end position="620"/>
    </location>
</feature>
<sequence length="675" mass="72217">SAAQGHRFSGGRGREMGDPTRASSKGLAAKKRAGSQQAGSVVTAPSKMAHSRGSARQHGPGRVTEPPLSPKPGWSVSPPALHWGPQDPNFNETLVSGEWFLAGLASNQPKLLREDEDARLLIHRIQVTPRALQLHLRRKVNGACVPITMTANKTKRRFQYLLESKYRPAILQPHRWSPDALLMFTDYCRNHGIHTTNIINVTRTGVSPRHQRTRRSRLTQGALQLPHPLGVASALLEACPAVSNKRLPRTQCALGGLSPNTSLAGASMVTRSCPVTPHPRPRLLGTGDGDPPGDTKLALDSRPRGLEKLLGVHWYAVQSAKLGDGTGRGRGQAPRLPWSPQAQGCGQPVPLATAAPGQGALSGGQESPKAMSWARLGRVAPRLASSQDEGELAAGSLTPTTARPPAPWGTRHRRGYQPANPQPLAQLSPPTRRGKVKCIRKEPKGAFERSQACRDPTGLTPPPKAVKVPVGLKERKRLGNGKPCPPKDPVELGCGCDVAGLVPRSRPPRGAGTLQTPTLLPSVLLRCLEPLPPPHPGHRVQEPPAPAEAVCPGLRPGGHCAITWPPTSIPNPGTGHFRDSPRAGPEQAGGQGLIEERYPGRTHPEKPQHRETNPPLAAPGSFAATEVSLGRALKLLSEASPPPATPHFTNSFPFWVRIPSVPNEFECIQPPRLRG</sequence>
<evidence type="ECO:0000313" key="4">
    <source>
        <dbReference type="Proteomes" id="UP000437017"/>
    </source>
</evidence>
<feature type="non-terminal residue" evidence="3">
    <location>
        <position position="1"/>
    </location>
</feature>
<dbReference type="Gene3D" id="2.40.128.20">
    <property type="match status" value="1"/>
</dbReference>
<protein>
    <submittedName>
        <fullName evidence="3">Uncharacterized protein</fullName>
    </submittedName>
</protein>
<evidence type="ECO:0000313" key="3">
    <source>
        <dbReference type="EMBL" id="KAB0394076.1"/>
    </source>
</evidence>
<comment type="caution">
    <text evidence="3">The sequence shown here is derived from an EMBL/GenBank/DDBJ whole genome shotgun (WGS) entry which is preliminary data.</text>
</comment>
<dbReference type="InterPro" id="IPR012674">
    <property type="entry name" value="Calycin"/>
</dbReference>
<dbReference type="GO" id="GO:0005615">
    <property type="term" value="C:extracellular space"/>
    <property type="evidence" value="ECO:0007669"/>
    <property type="project" value="TreeGrafter"/>
</dbReference>
<reference evidence="3 4" key="1">
    <citation type="journal article" date="2019" name="PLoS ONE">
        <title>Genomic analyses reveal an absence of contemporary introgressive admixture between fin whales and blue whales, despite known hybrids.</title>
        <authorList>
            <person name="Westbury M.V."/>
            <person name="Petersen B."/>
            <person name="Lorenzen E.D."/>
        </authorList>
    </citation>
    <scope>NUCLEOTIDE SEQUENCE [LARGE SCALE GENOMIC DNA]</scope>
    <source>
        <strain evidence="3">FinWhale-01</strain>
    </source>
</reference>
<feature type="region of interest" description="Disordered" evidence="2">
    <location>
        <begin position="1"/>
        <end position="81"/>
    </location>
</feature>
<feature type="region of interest" description="Disordered" evidence="2">
    <location>
        <begin position="381"/>
        <end position="466"/>
    </location>
</feature>
<dbReference type="Proteomes" id="UP000437017">
    <property type="component" value="Unassembled WGS sequence"/>
</dbReference>